<dbReference type="InterPro" id="IPR016157">
    <property type="entry name" value="Cullin_CS"/>
</dbReference>
<evidence type="ECO:0000256" key="4">
    <source>
        <dbReference type="PROSITE-ProRule" id="PRU00330"/>
    </source>
</evidence>
<dbReference type="SMART" id="SM00884">
    <property type="entry name" value="Cullin_Nedd8"/>
    <property type="match status" value="1"/>
</dbReference>
<dbReference type="SUPFAM" id="SSF74788">
    <property type="entry name" value="Cullin repeat-like"/>
    <property type="match status" value="1"/>
</dbReference>
<dbReference type="OrthoDB" id="27073at2759"/>
<dbReference type="Pfam" id="PF26557">
    <property type="entry name" value="Cullin_AB"/>
    <property type="match status" value="1"/>
</dbReference>
<protein>
    <recommendedName>
        <fullName evidence="6">Cullin family profile domain-containing protein</fullName>
    </recommendedName>
</protein>
<dbReference type="Proteomes" id="UP001165065">
    <property type="component" value="Unassembled WGS sequence"/>
</dbReference>
<accession>A0A9W7L847</accession>
<gene>
    <name evidence="7" type="ORF">TrCOL_g2528</name>
</gene>
<dbReference type="GO" id="GO:0031461">
    <property type="term" value="C:cullin-RING ubiquitin ligase complex"/>
    <property type="evidence" value="ECO:0007669"/>
    <property type="project" value="InterPro"/>
</dbReference>
<dbReference type="InterPro" id="IPR036317">
    <property type="entry name" value="Cullin_homology_sf"/>
</dbReference>
<evidence type="ECO:0000256" key="2">
    <source>
        <dbReference type="ARBA" id="ARBA00022499"/>
    </source>
</evidence>
<keyword evidence="2" id="KW-1017">Isopeptide bond</keyword>
<dbReference type="SUPFAM" id="SSF75632">
    <property type="entry name" value="Cullin homology domain"/>
    <property type="match status" value="1"/>
</dbReference>
<keyword evidence="3" id="KW-0832">Ubl conjugation</keyword>
<dbReference type="GO" id="GO:0031625">
    <property type="term" value="F:ubiquitin protein ligase binding"/>
    <property type="evidence" value="ECO:0007669"/>
    <property type="project" value="InterPro"/>
</dbReference>
<dbReference type="InterPro" id="IPR016158">
    <property type="entry name" value="Cullin_homology"/>
</dbReference>
<dbReference type="InterPro" id="IPR016159">
    <property type="entry name" value="Cullin_repeat-like_dom_sf"/>
</dbReference>
<dbReference type="EMBL" id="BRYA01000070">
    <property type="protein sequence ID" value="GMI36999.1"/>
    <property type="molecule type" value="Genomic_DNA"/>
</dbReference>
<dbReference type="Gene3D" id="1.10.10.10">
    <property type="entry name" value="Winged helix-like DNA-binding domain superfamily/Winged helix DNA-binding domain"/>
    <property type="match status" value="1"/>
</dbReference>
<organism evidence="7 8">
    <name type="scientific">Triparma columacea</name>
    <dbReference type="NCBI Taxonomy" id="722753"/>
    <lineage>
        <taxon>Eukaryota</taxon>
        <taxon>Sar</taxon>
        <taxon>Stramenopiles</taxon>
        <taxon>Ochrophyta</taxon>
        <taxon>Bolidophyceae</taxon>
        <taxon>Parmales</taxon>
        <taxon>Triparmaceae</taxon>
        <taxon>Triparma</taxon>
    </lineage>
</organism>
<evidence type="ECO:0000259" key="6">
    <source>
        <dbReference type="PROSITE" id="PS50069"/>
    </source>
</evidence>
<dbReference type="Gene3D" id="3.30.230.130">
    <property type="entry name" value="Cullin, Chain C, Domain 2"/>
    <property type="match status" value="1"/>
</dbReference>
<dbReference type="Gene3D" id="1.20.1310.10">
    <property type="entry name" value="Cullin Repeats"/>
    <property type="match status" value="4"/>
</dbReference>
<comment type="caution">
    <text evidence="7">The sequence shown here is derived from an EMBL/GenBank/DDBJ whole genome shotgun (WGS) entry which is preliminary data.</text>
</comment>
<name>A0A9W7L847_9STRA</name>
<dbReference type="SMART" id="SM00182">
    <property type="entry name" value="CULLIN"/>
    <property type="match status" value="1"/>
</dbReference>
<evidence type="ECO:0000256" key="1">
    <source>
        <dbReference type="ARBA" id="ARBA00006019"/>
    </source>
</evidence>
<dbReference type="FunFam" id="1.10.10.10:FF:000050">
    <property type="entry name" value="Cullin 4B"/>
    <property type="match status" value="1"/>
</dbReference>
<feature type="domain" description="Cullin family profile" evidence="6">
    <location>
        <begin position="406"/>
        <end position="643"/>
    </location>
</feature>
<evidence type="ECO:0000313" key="7">
    <source>
        <dbReference type="EMBL" id="GMI36999.1"/>
    </source>
</evidence>
<comment type="similarity">
    <text evidence="1 4 5">Belongs to the cullin family.</text>
</comment>
<dbReference type="Pfam" id="PF10557">
    <property type="entry name" value="Cullin_Nedd8"/>
    <property type="match status" value="1"/>
</dbReference>
<dbReference type="InterPro" id="IPR036388">
    <property type="entry name" value="WH-like_DNA-bd_sf"/>
</dbReference>
<dbReference type="InterPro" id="IPR036390">
    <property type="entry name" value="WH_DNA-bd_sf"/>
</dbReference>
<evidence type="ECO:0000256" key="5">
    <source>
        <dbReference type="RuleBase" id="RU003829"/>
    </source>
</evidence>
<dbReference type="InterPro" id="IPR001373">
    <property type="entry name" value="Cullin_N"/>
</dbReference>
<dbReference type="PROSITE" id="PS01256">
    <property type="entry name" value="CULLIN_1"/>
    <property type="match status" value="1"/>
</dbReference>
<sequence>MLRNKTNKSGSDGKKVLKLKIKPFKKIPTLPSNYEDVTWEKLSDAVDAIFNKAPLLVKTTNRPNGQLGDGQEQVSREELYRSVEDLCVHKMGAKLYSRLKDKLEHHTSLIIQRLASQIRTNNIGDDLPSLSNLLESVGAVWTDFNSALSSVRSIFLYLDRSYVIQNAGCMSIWDSGLHIYREHFTTVNEGVVSEKVVQGLIMTIESESGGMAINRDLVKQLLKMLLSTGIYRTKFESLFLASASASFKTEGLSMMADLNVPFFLQHVQRRLQQSHDMVHAYLDATTKGPLVAVIEDNLFNPHTGMVLKNGFNLLMGEERVESLGMLYKLMERVGKLQDVKEALGEYVKGKVEELLGGSDSKDEVDKLLNFQSSLKLVHQKAFDGIEIFKYAVKDAFEESMNNHGNKPPMLLCKFVDAKLKQSKGITEAQVEKVLNETMSLFRHLSNKDVFEGLYRKDLSKRLLFRKSTSMDLEKFFISELKNDCGAGYTSKIEGMFKDMNMSEEITSQYETYAKDTKGGAADFSAASNTKMELWVLTAGYWPSDEQPHKLSLPPSLVAHQERFEAYYANKYQGRRVEWKHNLSTCQVEFNLPSFKSKKTLEISELQALVLLCFNDGHPKKMNELLETTGIQREELAAILQSLAMGKVSKDKGTTRVLTKSSKGKEILDSDEFAVNASFTHKLARIKIPNISSKKAEDEKEEAKALESVNRDRMHQIDAACIRIMKSRKTMKHQDLMGEIMSQLKFKANAQDIKRRIESLIEREYMERGEERGSYNYLA</sequence>
<dbReference type="InterPro" id="IPR045093">
    <property type="entry name" value="Cullin"/>
</dbReference>
<reference evidence="8" key="1">
    <citation type="journal article" date="2023" name="Commun. Biol.">
        <title>Genome analysis of Parmales, the sister group of diatoms, reveals the evolutionary specialization of diatoms from phago-mixotrophs to photoautotrophs.</title>
        <authorList>
            <person name="Ban H."/>
            <person name="Sato S."/>
            <person name="Yoshikawa S."/>
            <person name="Yamada K."/>
            <person name="Nakamura Y."/>
            <person name="Ichinomiya M."/>
            <person name="Sato N."/>
            <person name="Blanc-Mathieu R."/>
            <person name="Endo H."/>
            <person name="Kuwata A."/>
            <person name="Ogata H."/>
        </authorList>
    </citation>
    <scope>NUCLEOTIDE SEQUENCE [LARGE SCALE GENOMIC DNA]</scope>
</reference>
<dbReference type="AlphaFoldDB" id="A0A9W7L847"/>
<dbReference type="InterPro" id="IPR019559">
    <property type="entry name" value="Cullin_neddylation_domain"/>
</dbReference>
<proteinExistence type="inferred from homology"/>
<dbReference type="PANTHER" id="PTHR11932">
    <property type="entry name" value="CULLIN"/>
    <property type="match status" value="1"/>
</dbReference>
<dbReference type="InterPro" id="IPR059120">
    <property type="entry name" value="Cullin-like_AB"/>
</dbReference>
<dbReference type="Pfam" id="PF00888">
    <property type="entry name" value="Cullin"/>
    <property type="match status" value="1"/>
</dbReference>
<dbReference type="GO" id="GO:0006511">
    <property type="term" value="P:ubiquitin-dependent protein catabolic process"/>
    <property type="evidence" value="ECO:0007669"/>
    <property type="project" value="InterPro"/>
</dbReference>
<dbReference type="PROSITE" id="PS50069">
    <property type="entry name" value="CULLIN_2"/>
    <property type="match status" value="1"/>
</dbReference>
<evidence type="ECO:0000313" key="8">
    <source>
        <dbReference type="Proteomes" id="UP001165065"/>
    </source>
</evidence>
<dbReference type="FunFam" id="1.20.1310.10:FF:000002">
    <property type="entry name" value="cullin-3 isoform X1"/>
    <property type="match status" value="1"/>
</dbReference>
<dbReference type="SUPFAM" id="SSF46785">
    <property type="entry name" value="Winged helix' DNA-binding domain"/>
    <property type="match status" value="1"/>
</dbReference>
<evidence type="ECO:0000256" key="3">
    <source>
        <dbReference type="ARBA" id="ARBA00022843"/>
    </source>
</evidence>
<keyword evidence="8" id="KW-1185">Reference proteome</keyword>